<dbReference type="PANTHER" id="PTHR33973:SF4">
    <property type="entry name" value="OS07G0153300 PROTEIN"/>
    <property type="match status" value="1"/>
</dbReference>
<dbReference type="InterPro" id="IPR010775">
    <property type="entry name" value="DUF1365"/>
</dbReference>
<name>A0A1I3IS54_9RHOB</name>
<evidence type="ECO:0008006" key="4">
    <source>
        <dbReference type="Google" id="ProtNLM"/>
    </source>
</evidence>
<protein>
    <recommendedName>
        <fullName evidence="4">DUF1365 domain-containing protein</fullName>
    </recommendedName>
</protein>
<sequence>MSRRPPLPPEQGCAYEGHVMHMRLRPKAHRFRYALWTLLLDVDRLAETGAALRLFSANRFNLLSHHDADHGPRDGSPLRPWVEARLAEAGRPRPARIRLLAMPRFLGWVFNPLSVYFCEDADGRLETVLYEVKNTFGDQVPYVLSAEGEGPRRHSQVKEMFVSPFIGMDQTYRFDLAEPGERLAVRIKQGDAAGDLLIATQNGARRPLSDATLARLALAAPFLPMQVMAAIHWQALRLWLKGAPFRRYRGPKGDSGPVSATETLPDPRLAR</sequence>
<dbReference type="PANTHER" id="PTHR33973">
    <property type="entry name" value="OS07G0153300 PROTEIN"/>
    <property type="match status" value="1"/>
</dbReference>
<keyword evidence="3" id="KW-1185">Reference proteome</keyword>
<gene>
    <name evidence="2" type="ORF">SAMN05216258_107199</name>
</gene>
<proteinExistence type="predicted"/>
<organism evidence="2 3">
    <name type="scientific">Albimonas pacifica</name>
    <dbReference type="NCBI Taxonomy" id="1114924"/>
    <lineage>
        <taxon>Bacteria</taxon>
        <taxon>Pseudomonadati</taxon>
        <taxon>Pseudomonadota</taxon>
        <taxon>Alphaproteobacteria</taxon>
        <taxon>Rhodobacterales</taxon>
        <taxon>Paracoccaceae</taxon>
        <taxon>Albimonas</taxon>
    </lineage>
</organism>
<dbReference type="RefSeq" id="WP_092861228.1">
    <property type="nucleotide sequence ID" value="NZ_FOQH01000007.1"/>
</dbReference>
<evidence type="ECO:0000313" key="2">
    <source>
        <dbReference type="EMBL" id="SFI50804.1"/>
    </source>
</evidence>
<dbReference type="EMBL" id="FOQH01000007">
    <property type="protein sequence ID" value="SFI50804.1"/>
    <property type="molecule type" value="Genomic_DNA"/>
</dbReference>
<dbReference type="AlphaFoldDB" id="A0A1I3IS54"/>
<feature type="region of interest" description="Disordered" evidence="1">
    <location>
        <begin position="250"/>
        <end position="271"/>
    </location>
</feature>
<dbReference type="Proteomes" id="UP000199377">
    <property type="component" value="Unassembled WGS sequence"/>
</dbReference>
<reference evidence="2 3" key="1">
    <citation type="submission" date="2016-10" db="EMBL/GenBank/DDBJ databases">
        <authorList>
            <person name="de Groot N.N."/>
        </authorList>
    </citation>
    <scope>NUCLEOTIDE SEQUENCE [LARGE SCALE GENOMIC DNA]</scope>
    <source>
        <strain evidence="2 3">CGMCC 1.11030</strain>
    </source>
</reference>
<dbReference type="OrthoDB" id="9778801at2"/>
<evidence type="ECO:0000313" key="3">
    <source>
        <dbReference type="Proteomes" id="UP000199377"/>
    </source>
</evidence>
<dbReference type="Pfam" id="PF07103">
    <property type="entry name" value="DUF1365"/>
    <property type="match status" value="1"/>
</dbReference>
<accession>A0A1I3IS54</accession>
<evidence type="ECO:0000256" key="1">
    <source>
        <dbReference type="SAM" id="MobiDB-lite"/>
    </source>
</evidence>
<dbReference type="STRING" id="1114924.SAMN05216258_107199"/>